<organism evidence="1 2">
    <name type="scientific">Sphingobium jiangsuense</name>
    <dbReference type="NCBI Taxonomy" id="870476"/>
    <lineage>
        <taxon>Bacteria</taxon>
        <taxon>Pseudomonadati</taxon>
        <taxon>Pseudomonadota</taxon>
        <taxon>Alphaproteobacteria</taxon>
        <taxon>Sphingomonadales</taxon>
        <taxon>Sphingomonadaceae</taxon>
        <taxon>Sphingobium</taxon>
    </lineage>
</organism>
<protein>
    <submittedName>
        <fullName evidence="1">Uncharacterized protein</fullName>
    </submittedName>
</protein>
<name>A0A7W6FRN2_9SPHN</name>
<sequence length="80" mass="8972">MNDILLVLLGAGAAIPLTLWRIFGQEKSHQRLAKDYASALAHKGREVQYLSAKVVGLERELRKVMQPRDARGRFVSRKAA</sequence>
<dbReference type="Proteomes" id="UP000571950">
    <property type="component" value="Unassembled WGS sequence"/>
</dbReference>
<gene>
    <name evidence="1" type="ORF">GGR43_003589</name>
</gene>
<dbReference type="AlphaFoldDB" id="A0A7W6FRN2"/>
<accession>A0A7W6FRN2</accession>
<keyword evidence="2" id="KW-1185">Reference proteome</keyword>
<proteinExistence type="predicted"/>
<dbReference type="RefSeq" id="WP_188073314.1">
    <property type="nucleotide sequence ID" value="NZ_BSPS01000217.1"/>
</dbReference>
<comment type="caution">
    <text evidence="1">The sequence shown here is derived from an EMBL/GenBank/DDBJ whole genome shotgun (WGS) entry which is preliminary data.</text>
</comment>
<dbReference type="EMBL" id="JACIDT010000015">
    <property type="protein sequence ID" value="MBB3927852.1"/>
    <property type="molecule type" value="Genomic_DNA"/>
</dbReference>
<evidence type="ECO:0000313" key="1">
    <source>
        <dbReference type="EMBL" id="MBB3927852.1"/>
    </source>
</evidence>
<evidence type="ECO:0000313" key="2">
    <source>
        <dbReference type="Proteomes" id="UP000571950"/>
    </source>
</evidence>
<reference evidence="1 2" key="1">
    <citation type="submission" date="2020-08" db="EMBL/GenBank/DDBJ databases">
        <title>Genomic Encyclopedia of Type Strains, Phase IV (KMG-IV): sequencing the most valuable type-strain genomes for metagenomic binning, comparative biology and taxonomic classification.</title>
        <authorList>
            <person name="Goeker M."/>
        </authorList>
    </citation>
    <scope>NUCLEOTIDE SEQUENCE [LARGE SCALE GENOMIC DNA]</scope>
    <source>
        <strain evidence="1 2">DSM 26189</strain>
    </source>
</reference>